<dbReference type="RefSeq" id="WP_093833323.1">
    <property type="nucleotide sequence ID" value="NZ_FOLQ01000022.1"/>
</dbReference>
<dbReference type="AlphaFoldDB" id="A0A1I2EJT0"/>
<keyword evidence="3" id="KW-1185">Reference proteome</keyword>
<feature type="coiled-coil region" evidence="1">
    <location>
        <begin position="63"/>
        <end position="97"/>
    </location>
</feature>
<gene>
    <name evidence="2" type="ORF">SAMN05216167_12256</name>
</gene>
<evidence type="ECO:0008006" key="4">
    <source>
        <dbReference type="Google" id="ProtNLM"/>
    </source>
</evidence>
<name>A0A1I2EJT0_9BACT</name>
<evidence type="ECO:0000256" key="1">
    <source>
        <dbReference type="SAM" id="Coils"/>
    </source>
</evidence>
<accession>A0A1I2EJT0</accession>
<reference evidence="2 3" key="1">
    <citation type="submission" date="2016-10" db="EMBL/GenBank/DDBJ databases">
        <authorList>
            <person name="de Groot N.N."/>
        </authorList>
    </citation>
    <scope>NUCLEOTIDE SEQUENCE [LARGE SCALE GENOMIC DNA]</scope>
    <source>
        <strain evidence="2 3">DSM 26130</strain>
    </source>
</reference>
<dbReference type="EMBL" id="FOLQ01000022">
    <property type="protein sequence ID" value="SFE93242.1"/>
    <property type="molecule type" value="Genomic_DNA"/>
</dbReference>
<dbReference type="Proteomes" id="UP000198598">
    <property type="component" value="Unassembled WGS sequence"/>
</dbReference>
<evidence type="ECO:0000313" key="2">
    <source>
        <dbReference type="EMBL" id="SFE93242.1"/>
    </source>
</evidence>
<dbReference type="OrthoDB" id="959855at2"/>
<keyword evidence="1" id="KW-0175">Coiled coil</keyword>
<sequence length="123" mass="13545">MELTQAYKHKSTVTDAGTSFQKAVMTFVNRHAGVLKALTRGGTPYGDNWLSVRSKATGSGITKVVSEKQIDSLQQQLNELSQTIALLSDQVNAHKQVAQTRHKSSKVTDEIGINRFRALQAEF</sequence>
<protein>
    <recommendedName>
        <fullName evidence="4">Transposase</fullName>
    </recommendedName>
</protein>
<proteinExistence type="predicted"/>
<evidence type="ECO:0000313" key="3">
    <source>
        <dbReference type="Proteomes" id="UP000198598"/>
    </source>
</evidence>
<organism evidence="2 3">
    <name type="scientific">Spirosoma endophyticum</name>
    <dbReference type="NCBI Taxonomy" id="662367"/>
    <lineage>
        <taxon>Bacteria</taxon>
        <taxon>Pseudomonadati</taxon>
        <taxon>Bacteroidota</taxon>
        <taxon>Cytophagia</taxon>
        <taxon>Cytophagales</taxon>
        <taxon>Cytophagaceae</taxon>
        <taxon>Spirosoma</taxon>
    </lineage>
</organism>